<name>A0A6C0JBN6_9ZZZZ</name>
<reference evidence="1" key="1">
    <citation type="journal article" date="2020" name="Nature">
        <title>Giant virus diversity and host interactions through global metagenomics.</title>
        <authorList>
            <person name="Schulz F."/>
            <person name="Roux S."/>
            <person name="Paez-Espino D."/>
            <person name="Jungbluth S."/>
            <person name="Walsh D.A."/>
            <person name="Denef V.J."/>
            <person name="McMahon K.D."/>
            <person name="Konstantinidis K.T."/>
            <person name="Eloe-Fadrosh E.A."/>
            <person name="Kyrpides N.C."/>
            <person name="Woyke T."/>
        </authorList>
    </citation>
    <scope>NUCLEOTIDE SEQUENCE</scope>
    <source>
        <strain evidence="1">GVMAG-M-3300025880-75</strain>
    </source>
</reference>
<organism evidence="1">
    <name type="scientific">viral metagenome</name>
    <dbReference type="NCBI Taxonomy" id="1070528"/>
    <lineage>
        <taxon>unclassified sequences</taxon>
        <taxon>metagenomes</taxon>
        <taxon>organismal metagenomes</taxon>
    </lineage>
</organism>
<dbReference type="AlphaFoldDB" id="A0A6C0JBN6"/>
<accession>A0A6C0JBN6</accession>
<sequence length="68" mass="8052">MNPPNPHSKKEKCEKMRNNWLLCRKKYKVASTFSKGTSSCNSKFKEYLNNCGDKEEEKMLRYSIYATH</sequence>
<evidence type="ECO:0000313" key="1">
    <source>
        <dbReference type="EMBL" id="QHU02221.1"/>
    </source>
</evidence>
<protein>
    <submittedName>
        <fullName evidence="1">Uncharacterized protein</fullName>
    </submittedName>
</protein>
<dbReference type="EMBL" id="MN740355">
    <property type="protein sequence ID" value="QHU02221.1"/>
    <property type="molecule type" value="Genomic_DNA"/>
</dbReference>
<proteinExistence type="predicted"/>